<dbReference type="EMBL" id="BAABJE010000014">
    <property type="protein sequence ID" value="GAA4799711.1"/>
    <property type="molecule type" value="Genomic_DNA"/>
</dbReference>
<keyword evidence="1" id="KW-1133">Transmembrane helix</keyword>
<reference evidence="3" key="1">
    <citation type="journal article" date="2019" name="Int. J. Syst. Evol. Microbiol.">
        <title>The Global Catalogue of Microorganisms (GCM) 10K type strain sequencing project: providing services to taxonomists for standard genome sequencing and annotation.</title>
        <authorList>
            <consortium name="The Broad Institute Genomics Platform"/>
            <consortium name="The Broad Institute Genome Sequencing Center for Infectious Disease"/>
            <person name="Wu L."/>
            <person name="Ma J."/>
        </authorList>
    </citation>
    <scope>NUCLEOTIDE SEQUENCE [LARGE SCALE GENOMIC DNA]</scope>
    <source>
        <strain evidence="3">JCM 18204</strain>
    </source>
</reference>
<proteinExistence type="predicted"/>
<keyword evidence="1" id="KW-0812">Transmembrane</keyword>
<evidence type="ECO:0000313" key="2">
    <source>
        <dbReference type="EMBL" id="GAA4799711.1"/>
    </source>
</evidence>
<organism evidence="2 3">
    <name type="scientific">Lysobacter hankyongensis</name>
    <dbReference type="NCBI Taxonomy" id="1176535"/>
    <lineage>
        <taxon>Bacteria</taxon>
        <taxon>Pseudomonadati</taxon>
        <taxon>Pseudomonadota</taxon>
        <taxon>Gammaproteobacteria</taxon>
        <taxon>Lysobacterales</taxon>
        <taxon>Lysobacteraceae</taxon>
        <taxon>Lysobacter</taxon>
    </lineage>
</organism>
<keyword evidence="1" id="KW-0472">Membrane</keyword>
<evidence type="ECO:0000313" key="3">
    <source>
        <dbReference type="Proteomes" id="UP001499959"/>
    </source>
</evidence>
<accession>A0ABP9BU79</accession>
<dbReference type="Proteomes" id="UP001499959">
    <property type="component" value="Unassembled WGS sequence"/>
</dbReference>
<keyword evidence="3" id="KW-1185">Reference proteome</keyword>
<gene>
    <name evidence="2" type="ORF">GCM10023307_27570</name>
</gene>
<dbReference type="RefSeq" id="WP_345303905.1">
    <property type="nucleotide sequence ID" value="NZ_BAABJE010000014.1"/>
</dbReference>
<feature type="transmembrane region" description="Helical" evidence="1">
    <location>
        <begin position="59"/>
        <end position="84"/>
    </location>
</feature>
<evidence type="ECO:0000256" key="1">
    <source>
        <dbReference type="SAM" id="Phobius"/>
    </source>
</evidence>
<comment type="caution">
    <text evidence="2">The sequence shown here is derived from an EMBL/GenBank/DDBJ whole genome shotgun (WGS) entry which is preliminary data.</text>
</comment>
<name>A0ABP9BU79_9GAMM</name>
<protein>
    <recommendedName>
        <fullName evidence="4">DUF2975 domain-containing protein</fullName>
    </recommendedName>
</protein>
<sequence>MTNTNTPMTGTRWFRALLALLSAGWLVPMWMGVRTLLDFVELELWPLLLQQPELNSFPFIPFAGDCFAVAFLWLAAVVFGWSWAGVGALQKR</sequence>
<evidence type="ECO:0008006" key="4">
    <source>
        <dbReference type="Google" id="ProtNLM"/>
    </source>
</evidence>